<evidence type="ECO:0000256" key="4">
    <source>
        <dbReference type="ARBA" id="ARBA00022842"/>
    </source>
</evidence>
<feature type="binding site" evidence="6">
    <location>
        <position position="324"/>
    </location>
    <ligand>
        <name>Mg(2+)</name>
        <dbReference type="ChEBI" id="CHEBI:18420"/>
    </ligand>
</feature>
<name>A0A8D0ADE1_SANLU</name>
<gene>
    <name evidence="7" type="primary">nt5c2l1</name>
</gene>
<keyword evidence="2 6" id="KW-0479">Metal-binding</keyword>
<evidence type="ECO:0000256" key="5">
    <source>
        <dbReference type="PIRSR" id="PIRSR017434-1"/>
    </source>
</evidence>
<protein>
    <submittedName>
        <fullName evidence="7">5'-nucleotidase, cytosolic II, like 1</fullName>
    </submittedName>
</protein>
<keyword evidence="3" id="KW-0378">Hydrolase</keyword>
<keyword evidence="8" id="KW-1185">Reference proteome</keyword>
<dbReference type="GO" id="GO:0046872">
    <property type="term" value="F:metal ion binding"/>
    <property type="evidence" value="ECO:0007669"/>
    <property type="project" value="UniProtKB-KW"/>
</dbReference>
<reference evidence="7" key="2">
    <citation type="submission" date="2025-09" db="UniProtKB">
        <authorList>
            <consortium name="Ensembl"/>
        </authorList>
    </citation>
    <scope>IDENTIFICATION</scope>
</reference>
<dbReference type="GO" id="GO:0046037">
    <property type="term" value="P:GMP metabolic process"/>
    <property type="evidence" value="ECO:0007669"/>
    <property type="project" value="UniProtKB-ARBA"/>
</dbReference>
<dbReference type="PIRSF" id="PIRSF017434">
    <property type="entry name" value="Purine_5'-nucleotidase"/>
    <property type="match status" value="1"/>
</dbReference>
<dbReference type="InterPro" id="IPR036412">
    <property type="entry name" value="HAD-like_sf"/>
</dbReference>
<dbReference type="Pfam" id="PF05761">
    <property type="entry name" value="5_nucleotid"/>
    <property type="match status" value="1"/>
</dbReference>
<dbReference type="Proteomes" id="UP000694568">
    <property type="component" value="Unplaced"/>
</dbReference>
<dbReference type="InterPro" id="IPR016695">
    <property type="entry name" value="Pur_nucleotidase"/>
</dbReference>
<dbReference type="InterPro" id="IPR023214">
    <property type="entry name" value="HAD_sf"/>
</dbReference>
<feature type="active site" description="Nucleophile" evidence="5">
    <location>
        <position position="27"/>
    </location>
</feature>
<feature type="binding site" evidence="6">
    <location>
        <position position="29"/>
    </location>
    <ligand>
        <name>GMP</name>
        <dbReference type="ChEBI" id="CHEBI:58115"/>
    </ligand>
</feature>
<dbReference type="FunFam" id="3.40.50.1000:FF:000021">
    <property type="entry name" value="NT5C2 isoform 1"/>
    <property type="match status" value="1"/>
</dbReference>
<dbReference type="InterPro" id="IPR008380">
    <property type="entry name" value="HAD-SF_hydro_IG_5-nucl"/>
</dbReference>
<dbReference type="Gene3D" id="3.40.50.1000">
    <property type="entry name" value="HAD superfamily/HAD-like"/>
    <property type="match status" value="1"/>
</dbReference>
<evidence type="ECO:0000313" key="8">
    <source>
        <dbReference type="Proteomes" id="UP000694568"/>
    </source>
</evidence>
<evidence type="ECO:0000256" key="2">
    <source>
        <dbReference type="ARBA" id="ARBA00022723"/>
    </source>
</evidence>
<dbReference type="PANTHER" id="PTHR12103:SF18">
    <property type="entry name" value="5'-NUCLEOTIDASE DOMAIN-CONTAINING PROTEIN 4"/>
    <property type="match status" value="1"/>
</dbReference>
<organism evidence="7 8">
    <name type="scientific">Sander lucioperca</name>
    <name type="common">Pike-perch</name>
    <name type="synonym">Perca lucioperca</name>
    <dbReference type="NCBI Taxonomy" id="283035"/>
    <lineage>
        <taxon>Eukaryota</taxon>
        <taxon>Metazoa</taxon>
        <taxon>Chordata</taxon>
        <taxon>Craniata</taxon>
        <taxon>Vertebrata</taxon>
        <taxon>Euteleostomi</taxon>
        <taxon>Actinopterygii</taxon>
        <taxon>Neopterygii</taxon>
        <taxon>Teleostei</taxon>
        <taxon>Neoteleostei</taxon>
        <taxon>Acanthomorphata</taxon>
        <taxon>Eupercaria</taxon>
        <taxon>Perciformes</taxon>
        <taxon>Percoidei</taxon>
        <taxon>Percidae</taxon>
        <taxon>Luciopercinae</taxon>
        <taxon>Sander</taxon>
    </lineage>
</organism>
<evidence type="ECO:0000256" key="3">
    <source>
        <dbReference type="ARBA" id="ARBA00022801"/>
    </source>
</evidence>
<dbReference type="SUPFAM" id="SSF56784">
    <property type="entry name" value="HAD-like"/>
    <property type="match status" value="1"/>
</dbReference>
<dbReference type="AlphaFoldDB" id="A0A8D0ADE1"/>
<dbReference type="Ensembl" id="ENSSLUT00000055591.1">
    <property type="protein sequence ID" value="ENSSLUP00000054005.1"/>
    <property type="gene ID" value="ENSSLUG00000022546.1"/>
</dbReference>
<dbReference type="PANTHER" id="PTHR12103">
    <property type="entry name" value="5'-NUCLEOTIDASE DOMAIN-CONTAINING"/>
    <property type="match status" value="1"/>
</dbReference>
<comment type="cofactor">
    <cofactor evidence="6">
        <name>Mg(2+)</name>
        <dbReference type="ChEBI" id="CHEBI:18420"/>
    </cofactor>
    <text evidence="6">Binds 1 Mg(2+) ion per subunit.</text>
</comment>
<sequence length="506" mass="58551">NEPTIRPRRVFANRSLTLENIKCYGFDMDYTMAMYKSPDYESLGFELIRDRMVSVGYPHELLRYTYDPSFPTRGLVIDTTYGNLLKVDSNGNILVCSHGFCFLKGEDINNYYPNKFIQRDDTDRFYILNTLFNLSETYLYTCLVDFFTRCTRYTNLLKGFQHGDLLMSYRSMFQDVRDAMDFIHDTGTLKERTIKNLDKYVIKDSNLPVLLTRLKVVAKVFLATNSDYSYTKAIMKYLLENNAKPGSPKQSWRSFFDLIVVDTRKPLFFGEGTVLRQVDTDTGKLRIGTYTGDLQHGTVYSGGSSDIICDLLDVKGKDILYVGDHIFGDILKSKKRQGWKTFLVVPELNIELKVWDQKKNKSLFEELKRLDVFLAEIYKHLDSGSSECPDIDAVQTRMKVLTYRMDMSYGQMGSLLRSGARQTLFASQLMRYADLYSSTCMNLLHYPFNYLFMAPPVLVKEEHVKMLLNNLLDTDEGDCLHLCLYKGFVAAMTCLLYKKKRTYCST</sequence>
<dbReference type="NCBIfam" id="TIGR02244">
    <property type="entry name" value="HAD-IG-Ncltidse"/>
    <property type="match status" value="1"/>
</dbReference>
<evidence type="ECO:0000256" key="1">
    <source>
        <dbReference type="ARBA" id="ARBA00009589"/>
    </source>
</evidence>
<dbReference type="CDD" id="cd07522">
    <property type="entry name" value="HAD_cN-II"/>
    <property type="match status" value="1"/>
</dbReference>
<keyword evidence="4 6" id="KW-0460">Magnesium</keyword>
<feature type="binding site" evidence="6">
    <location>
        <position position="27"/>
    </location>
    <ligand>
        <name>Mg(2+)</name>
        <dbReference type="ChEBI" id="CHEBI:18420"/>
    </ligand>
</feature>
<reference evidence="7" key="1">
    <citation type="submission" date="2025-08" db="UniProtKB">
        <authorList>
            <consortium name="Ensembl"/>
        </authorList>
    </citation>
    <scope>IDENTIFICATION</scope>
</reference>
<evidence type="ECO:0000256" key="6">
    <source>
        <dbReference type="PIRSR" id="PIRSR017434-2"/>
    </source>
</evidence>
<proteinExistence type="inferred from homology"/>
<feature type="active site" description="Proton donor" evidence="5">
    <location>
        <position position="29"/>
    </location>
</feature>
<dbReference type="GeneTree" id="ENSGT00940000162631"/>
<comment type="similarity">
    <text evidence="1">Belongs to the 5'(3')-deoxyribonucleotidase family.</text>
</comment>
<dbReference type="GO" id="GO:0008253">
    <property type="term" value="F:5'-nucleotidase activity"/>
    <property type="evidence" value="ECO:0007669"/>
    <property type="project" value="TreeGrafter"/>
</dbReference>
<accession>A0A8D0ADE1</accession>
<evidence type="ECO:0000313" key="7">
    <source>
        <dbReference type="Ensembl" id="ENSSLUP00000054005.1"/>
    </source>
</evidence>